<sequence>MDSTGTGAGGKGKKGAAGRIGRYLKKGRYAQRGQQEDSHYSAPRASGDPERRGAWEAVGRRDYRSRRCAPQYQPCSAAQEDGGEGVQCGEQGGKVAQEGRQVPQEGID</sequence>
<name>A0A1D6PDG0_MAIZE</name>
<reference evidence="2" key="1">
    <citation type="submission" date="2015-12" db="EMBL/GenBank/DDBJ databases">
        <title>Update maize B73 reference genome by single molecule sequencing technologies.</title>
        <authorList>
            <consortium name="Maize Genome Sequencing Project"/>
            <person name="Ware D."/>
        </authorList>
    </citation>
    <scope>NUCLEOTIDE SEQUENCE</scope>
    <source>
        <tissue evidence="2">Seedling</tissue>
    </source>
</reference>
<gene>
    <name evidence="2" type="ORF">ZEAMMB73_Zm00001d047787</name>
</gene>
<proteinExistence type="predicted"/>
<dbReference type="EMBL" id="CM000785">
    <property type="protein sequence ID" value="AQL07607.1"/>
    <property type="molecule type" value="Genomic_DNA"/>
</dbReference>
<dbReference type="AlphaFoldDB" id="A0A1D6PDG0"/>
<organism evidence="2">
    <name type="scientific">Zea mays</name>
    <name type="common">Maize</name>
    <dbReference type="NCBI Taxonomy" id="4577"/>
    <lineage>
        <taxon>Eukaryota</taxon>
        <taxon>Viridiplantae</taxon>
        <taxon>Streptophyta</taxon>
        <taxon>Embryophyta</taxon>
        <taxon>Tracheophyta</taxon>
        <taxon>Spermatophyta</taxon>
        <taxon>Magnoliopsida</taxon>
        <taxon>Liliopsida</taxon>
        <taxon>Poales</taxon>
        <taxon>Poaceae</taxon>
        <taxon>PACMAD clade</taxon>
        <taxon>Panicoideae</taxon>
        <taxon>Andropogonodae</taxon>
        <taxon>Andropogoneae</taxon>
        <taxon>Tripsacinae</taxon>
        <taxon>Zea</taxon>
    </lineage>
</organism>
<evidence type="ECO:0000313" key="2">
    <source>
        <dbReference type="EMBL" id="AQL07607.1"/>
    </source>
</evidence>
<evidence type="ECO:0000256" key="1">
    <source>
        <dbReference type="SAM" id="MobiDB-lite"/>
    </source>
</evidence>
<protein>
    <submittedName>
        <fullName evidence="2">Histone H2A</fullName>
    </submittedName>
</protein>
<accession>A0A1D6PDG0</accession>
<feature type="compositionally biased region" description="Gly residues" evidence="1">
    <location>
        <begin position="1"/>
        <end position="10"/>
    </location>
</feature>
<feature type="region of interest" description="Disordered" evidence="1">
    <location>
        <begin position="1"/>
        <end position="108"/>
    </location>
</feature>
<feature type="compositionally biased region" description="Basic and acidic residues" evidence="1">
    <location>
        <begin position="47"/>
        <end position="62"/>
    </location>
</feature>
<feature type="compositionally biased region" description="Basic residues" evidence="1">
    <location>
        <begin position="11"/>
        <end position="29"/>
    </location>
</feature>